<dbReference type="OrthoDB" id="8480302at2"/>
<comment type="caution">
    <text evidence="1">The sequence shown here is derived from an EMBL/GenBank/DDBJ whole genome shotgun (WGS) entry which is preliminary data.</text>
</comment>
<proteinExistence type="predicted"/>
<evidence type="ECO:0000313" key="2">
    <source>
        <dbReference type="Proteomes" id="UP000239800"/>
    </source>
</evidence>
<protein>
    <recommendedName>
        <fullName evidence="3">DUF2007 domain-containing protein</fullName>
    </recommendedName>
</protein>
<reference evidence="1 2" key="1">
    <citation type="submission" date="2016-11" db="EMBL/GenBank/DDBJ databases">
        <title>Trade-off between light-utilization and light-protection in marine flavobacteria.</title>
        <authorList>
            <person name="Kumagai Y."/>
        </authorList>
    </citation>
    <scope>NUCLEOTIDE SEQUENCE [LARGE SCALE GENOMIC DNA]</scope>
    <source>
        <strain evidence="1 2">NBRC 107741</strain>
    </source>
</reference>
<organism evidence="1 2">
    <name type="scientific">Aureitalea marina</name>
    <dbReference type="NCBI Taxonomy" id="930804"/>
    <lineage>
        <taxon>Bacteria</taxon>
        <taxon>Pseudomonadati</taxon>
        <taxon>Bacteroidota</taxon>
        <taxon>Flavobacteriia</taxon>
        <taxon>Flavobacteriales</taxon>
        <taxon>Flavobacteriaceae</taxon>
        <taxon>Aureitalea</taxon>
    </lineage>
</organism>
<keyword evidence="2" id="KW-1185">Reference proteome</keyword>
<dbReference type="RefSeq" id="WP_104813397.1">
    <property type="nucleotide sequence ID" value="NZ_MQUB01000001.1"/>
</dbReference>
<accession>A0A2S7KS45</accession>
<dbReference type="Proteomes" id="UP000239800">
    <property type="component" value="Unassembled WGS sequence"/>
</dbReference>
<evidence type="ECO:0000313" key="1">
    <source>
        <dbReference type="EMBL" id="PQB05455.1"/>
    </source>
</evidence>
<dbReference type="Gene3D" id="3.30.70.790">
    <property type="entry name" value="UreE, C-terminal domain"/>
    <property type="match status" value="1"/>
</dbReference>
<name>A0A2S7KS45_9FLAO</name>
<sequence length="79" mass="8948">MENYQLVAIFTYPSEYAVLELLLQQNEIRYVFQNATMVGVLPFHSNAVGGIRLLVHPNDIELTKEILNDLNSASDLKIV</sequence>
<evidence type="ECO:0008006" key="3">
    <source>
        <dbReference type="Google" id="ProtNLM"/>
    </source>
</evidence>
<dbReference type="EMBL" id="MQUB01000001">
    <property type="protein sequence ID" value="PQB05455.1"/>
    <property type="molecule type" value="Genomic_DNA"/>
</dbReference>
<dbReference type="AlphaFoldDB" id="A0A2S7KS45"/>
<gene>
    <name evidence="1" type="ORF">BST85_11555</name>
</gene>